<evidence type="ECO:0000313" key="4">
    <source>
        <dbReference type="EMBL" id="QDT71653.1"/>
    </source>
</evidence>
<evidence type="ECO:0000256" key="1">
    <source>
        <dbReference type="SAM" id="MobiDB-lite"/>
    </source>
</evidence>
<keyword evidence="2" id="KW-0472">Membrane</keyword>
<dbReference type="EMBL" id="CP036339">
    <property type="protein sequence ID" value="QDT71653.1"/>
    <property type="molecule type" value="Genomic_DNA"/>
</dbReference>
<feature type="region of interest" description="Disordered" evidence="1">
    <location>
        <begin position="988"/>
        <end position="1036"/>
    </location>
</feature>
<dbReference type="Pfam" id="PF07963">
    <property type="entry name" value="N_methyl"/>
    <property type="match status" value="1"/>
</dbReference>
<accession>A0A517TTG3</accession>
<dbReference type="SUPFAM" id="SSF54523">
    <property type="entry name" value="Pili subunits"/>
    <property type="match status" value="1"/>
</dbReference>
<dbReference type="RefSeq" id="WP_246133797.1">
    <property type="nucleotide sequence ID" value="NZ_CP036339.1"/>
</dbReference>
<evidence type="ECO:0000313" key="5">
    <source>
        <dbReference type="Proteomes" id="UP000317909"/>
    </source>
</evidence>
<dbReference type="AlphaFoldDB" id="A0A517TTG3"/>
<keyword evidence="2" id="KW-1133">Transmembrane helix</keyword>
<sequence length="1075" mass="107612">MGAWSSLLSFAAAQSTWINPGIGAIAGNWGTAANWSPAAVPAVGGIAVIRNGGEAKVNAGAIDLSRLEIAKNGGSGTVTSANVPFSTSSRIDVGSIDELTAVTGANVLTSGVFALNGAATLQVGLGGAGDLDVGQTYAGAGGQGAGSGSISINGLTLIDIQNDLDLGEAGGSGKASGHGAATLQNIGSLSVHGSIDVGETGSLSGVNDAHGTFNVTTATSLSITKDLDLGRTLTTGGQDAGNGSATLAGVNSIVVGADLNVGHAGVSNNGNAQSTGSLQLSNASTLVIGSELGVGHIRSSFGSGQATANGTAAIADVGDVQMATGLLVGRNFVEDNVVAHATGTLAMDRIGSVDVGGDFDIGQTGVSSLQASVTGQATGIGSATVRDVTGQFAVAGDIDVGQTSAVAGATATGNGNLVMERIGSLSVIGDLDVGQTGSLGTPFGTGSATLRSISNVTIGANIDAGVTTASPHGLARGDAILSVEDSSVSLGFGNPAVPGQLNLAVVTATAGNRGQASAMATLTNVQLASAGRVVVAELIGGGGLATNSSTATLTLIRSHVTSPQLDVATKVGASAGTATGRLEVNDSLVDIAGPVNFGSGATASFVLGGTTRSIGTSGAGHYGAIDAQSATLAGLLEVTLAPTFAPAAGDVFDLIRTSQPRTTTFAGTALPSLAAGLSWDLAYLPTTVRLSVVGNVLSADFDGDGDQDGADFLRWQRGFGLTAGATHSQGDADGDHDVDAADLAIWKANFGVPPSVGPAAVAVPEPHLGILAASAGVGIAALGRRRKSIGASLGKRCGGFTLVELLVVIAIIGALIALLLPAVQSAREAARRSQCSNNLRQLALAFQQHHAAHNYFPTGGHDWDLAPVYRDGRPVVGENQPAGWGFQVLPYIEGQTAWSQGAIVAIGSVNPLFFCPSRRDPQSFQRPDKYKPPLTGGTLTHALSDYAAGNREQTGIVRRFTPLRIAEVTDGLSHTLLAGDKRLNVRQLGEPQDDDNEGYTVGWNEDTIRRTDEPPQPDHDGGEDGEKLFGSSHPGAFNAALADGSVHSVSYEIAAEAFERLGNRSDGQGDAAVLQ</sequence>
<dbReference type="InterPro" id="IPR027558">
    <property type="entry name" value="Pre_pil_HX9DG_C"/>
</dbReference>
<dbReference type="Proteomes" id="UP000317909">
    <property type="component" value="Chromosome"/>
</dbReference>
<organism evidence="4 5">
    <name type="scientific">Lacipirellula limnantheis</name>
    <dbReference type="NCBI Taxonomy" id="2528024"/>
    <lineage>
        <taxon>Bacteria</taxon>
        <taxon>Pseudomonadati</taxon>
        <taxon>Planctomycetota</taxon>
        <taxon>Planctomycetia</taxon>
        <taxon>Pirellulales</taxon>
        <taxon>Lacipirellulaceae</taxon>
        <taxon>Lacipirellula</taxon>
    </lineage>
</organism>
<dbReference type="InterPro" id="IPR045584">
    <property type="entry name" value="Pilin-like"/>
</dbReference>
<dbReference type="Gene3D" id="3.30.700.10">
    <property type="entry name" value="Glycoprotein, Type 4 Pilin"/>
    <property type="match status" value="1"/>
</dbReference>
<feature type="transmembrane region" description="Helical" evidence="2">
    <location>
        <begin position="802"/>
        <end position="823"/>
    </location>
</feature>
<dbReference type="Pfam" id="PF07596">
    <property type="entry name" value="SBP_bac_10"/>
    <property type="match status" value="1"/>
</dbReference>
<dbReference type="InterPro" id="IPR011453">
    <property type="entry name" value="DUF1559"/>
</dbReference>
<name>A0A517TTG3_9BACT</name>
<evidence type="ECO:0000259" key="3">
    <source>
        <dbReference type="Pfam" id="PF07596"/>
    </source>
</evidence>
<dbReference type="KEGG" id="llh:I41_08130"/>
<dbReference type="InterPro" id="IPR012902">
    <property type="entry name" value="N_methyl_site"/>
</dbReference>
<dbReference type="NCBIfam" id="TIGR02532">
    <property type="entry name" value="IV_pilin_GFxxxE"/>
    <property type="match status" value="1"/>
</dbReference>
<keyword evidence="2" id="KW-0812">Transmembrane</keyword>
<dbReference type="NCBIfam" id="TIGR04294">
    <property type="entry name" value="pre_pil_HX9DG"/>
    <property type="match status" value="1"/>
</dbReference>
<keyword evidence="5" id="KW-1185">Reference proteome</keyword>
<reference evidence="4 5" key="1">
    <citation type="submission" date="2019-02" db="EMBL/GenBank/DDBJ databases">
        <title>Deep-cultivation of Planctomycetes and their phenomic and genomic characterization uncovers novel biology.</title>
        <authorList>
            <person name="Wiegand S."/>
            <person name="Jogler M."/>
            <person name="Boedeker C."/>
            <person name="Pinto D."/>
            <person name="Vollmers J."/>
            <person name="Rivas-Marin E."/>
            <person name="Kohn T."/>
            <person name="Peeters S.H."/>
            <person name="Heuer A."/>
            <person name="Rast P."/>
            <person name="Oberbeckmann S."/>
            <person name="Bunk B."/>
            <person name="Jeske O."/>
            <person name="Meyerdierks A."/>
            <person name="Storesund J.E."/>
            <person name="Kallscheuer N."/>
            <person name="Luecker S."/>
            <person name="Lage O.M."/>
            <person name="Pohl T."/>
            <person name="Merkel B.J."/>
            <person name="Hornburger P."/>
            <person name="Mueller R.-W."/>
            <person name="Bruemmer F."/>
            <person name="Labrenz M."/>
            <person name="Spormann A.M."/>
            <person name="Op den Camp H."/>
            <person name="Overmann J."/>
            <person name="Amann R."/>
            <person name="Jetten M.S.M."/>
            <person name="Mascher T."/>
            <person name="Medema M.H."/>
            <person name="Devos D.P."/>
            <person name="Kaster A.-K."/>
            <person name="Ovreas L."/>
            <person name="Rohde M."/>
            <person name="Galperin M.Y."/>
            <person name="Jogler C."/>
        </authorList>
    </citation>
    <scope>NUCLEOTIDE SEQUENCE [LARGE SCALE GENOMIC DNA]</scope>
    <source>
        <strain evidence="4 5">I41</strain>
    </source>
</reference>
<feature type="domain" description="DUF1559" evidence="3">
    <location>
        <begin position="824"/>
        <end position="1055"/>
    </location>
</feature>
<dbReference type="PANTHER" id="PTHR30093:SF2">
    <property type="entry name" value="TYPE II SECRETION SYSTEM PROTEIN H"/>
    <property type="match status" value="1"/>
</dbReference>
<evidence type="ECO:0000256" key="2">
    <source>
        <dbReference type="SAM" id="Phobius"/>
    </source>
</evidence>
<feature type="compositionally biased region" description="Basic and acidic residues" evidence="1">
    <location>
        <begin position="1006"/>
        <end position="1027"/>
    </location>
</feature>
<protein>
    <recommendedName>
        <fullName evidence="3">DUF1559 domain-containing protein</fullName>
    </recommendedName>
</protein>
<proteinExistence type="predicted"/>
<gene>
    <name evidence="4" type="ORF">I41_08130</name>
</gene>
<dbReference type="PANTHER" id="PTHR30093">
    <property type="entry name" value="GENERAL SECRETION PATHWAY PROTEIN G"/>
    <property type="match status" value="1"/>
</dbReference>